<accession>A0A1T4VCF5</accession>
<feature type="transmembrane region" description="Helical" evidence="2">
    <location>
        <begin position="36"/>
        <end position="54"/>
    </location>
</feature>
<protein>
    <recommendedName>
        <fullName evidence="5">DUF2304 domain-containing protein</fullName>
    </recommendedName>
</protein>
<feature type="transmembrane region" description="Helical" evidence="2">
    <location>
        <begin position="66"/>
        <end position="89"/>
    </location>
</feature>
<dbReference type="InterPro" id="IPR019277">
    <property type="entry name" value="DUF2304"/>
</dbReference>
<evidence type="ECO:0000313" key="4">
    <source>
        <dbReference type="Proteomes" id="UP000190814"/>
    </source>
</evidence>
<keyword evidence="2" id="KW-0812">Transmembrane</keyword>
<dbReference type="Proteomes" id="UP000190814">
    <property type="component" value="Unassembled WGS sequence"/>
</dbReference>
<keyword evidence="4" id="KW-1185">Reference proteome</keyword>
<organism evidence="3 4">
    <name type="scientific">Eubacterium uniforme</name>
    <dbReference type="NCBI Taxonomy" id="39495"/>
    <lineage>
        <taxon>Bacteria</taxon>
        <taxon>Bacillati</taxon>
        <taxon>Bacillota</taxon>
        <taxon>Clostridia</taxon>
        <taxon>Eubacteriales</taxon>
        <taxon>Eubacteriaceae</taxon>
        <taxon>Eubacterium</taxon>
    </lineage>
</organism>
<dbReference type="AlphaFoldDB" id="A0A1T4VCF5"/>
<reference evidence="3 4" key="1">
    <citation type="submission" date="2017-02" db="EMBL/GenBank/DDBJ databases">
        <authorList>
            <person name="Peterson S.W."/>
        </authorList>
    </citation>
    <scope>NUCLEOTIDE SEQUENCE [LARGE SCALE GENOMIC DNA]</scope>
    <source>
        <strain evidence="3 4">ATCC 35992</strain>
    </source>
</reference>
<dbReference type="Pfam" id="PF10066">
    <property type="entry name" value="DUF2304"/>
    <property type="match status" value="1"/>
</dbReference>
<feature type="coiled-coil region" evidence="1">
    <location>
        <begin position="89"/>
        <end position="116"/>
    </location>
</feature>
<sequence>MNEYLRISLLIAILLYYVFIFHLLKKDSLNLKYTLLWLLTGLVLLITVLFPVVLKYPLKKMGVVEWTNGIFALVLFFLILICITITSIVSKLNDRNRKLTQKCALYEKRIRELEKKVFGEDIKETDE</sequence>
<evidence type="ECO:0008006" key="5">
    <source>
        <dbReference type="Google" id="ProtNLM"/>
    </source>
</evidence>
<name>A0A1T4VCF5_9FIRM</name>
<evidence type="ECO:0000256" key="2">
    <source>
        <dbReference type="SAM" id="Phobius"/>
    </source>
</evidence>
<dbReference type="RefSeq" id="WP_078765543.1">
    <property type="nucleotide sequence ID" value="NZ_FUXZ01000004.1"/>
</dbReference>
<evidence type="ECO:0000313" key="3">
    <source>
        <dbReference type="EMBL" id="SKA62593.1"/>
    </source>
</evidence>
<dbReference type="STRING" id="39495.SAMN02745111_00653"/>
<dbReference type="EMBL" id="FUXZ01000004">
    <property type="protein sequence ID" value="SKA62593.1"/>
    <property type="molecule type" value="Genomic_DNA"/>
</dbReference>
<keyword evidence="2" id="KW-1133">Transmembrane helix</keyword>
<feature type="transmembrane region" description="Helical" evidence="2">
    <location>
        <begin position="6"/>
        <end position="24"/>
    </location>
</feature>
<gene>
    <name evidence="3" type="ORF">SAMN02745111_00653</name>
</gene>
<proteinExistence type="predicted"/>
<keyword evidence="1" id="KW-0175">Coiled coil</keyword>
<evidence type="ECO:0000256" key="1">
    <source>
        <dbReference type="SAM" id="Coils"/>
    </source>
</evidence>
<keyword evidence="2" id="KW-0472">Membrane</keyword>